<dbReference type="AlphaFoldDB" id="A0A3N1D5D6"/>
<organism evidence="1 2">
    <name type="scientific">Actinocorallia herbida</name>
    <dbReference type="NCBI Taxonomy" id="58109"/>
    <lineage>
        <taxon>Bacteria</taxon>
        <taxon>Bacillati</taxon>
        <taxon>Actinomycetota</taxon>
        <taxon>Actinomycetes</taxon>
        <taxon>Streptosporangiales</taxon>
        <taxon>Thermomonosporaceae</taxon>
        <taxon>Actinocorallia</taxon>
    </lineage>
</organism>
<protein>
    <submittedName>
        <fullName evidence="1">Uncharacterized protein</fullName>
    </submittedName>
</protein>
<dbReference type="Proteomes" id="UP000272400">
    <property type="component" value="Unassembled WGS sequence"/>
</dbReference>
<dbReference type="RefSeq" id="WP_123667878.1">
    <property type="nucleotide sequence ID" value="NZ_RJKE01000001.1"/>
</dbReference>
<gene>
    <name evidence="1" type="ORF">EDD29_6340</name>
</gene>
<dbReference type="SUPFAM" id="SSF103196">
    <property type="entry name" value="Roadblock/LC7 domain"/>
    <property type="match status" value="1"/>
</dbReference>
<evidence type="ECO:0000313" key="2">
    <source>
        <dbReference type="Proteomes" id="UP000272400"/>
    </source>
</evidence>
<dbReference type="OrthoDB" id="3781969at2"/>
<keyword evidence="2" id="KW-1185">Reference proteome</keyword>
<reference evidence="1 2" key="1">
    <citation type="submission" date="2018-11" db="EMBL/GenBank/DDBJ databases">
        <title>Sequencing the genomes of 1000 actinobacteria strains.</title>
        <authorList>
            <person name="Klenk H.-P."/>
        </authorList>
    </citation>
    <scope>NUCLEOTIDE SEQUENCE [LARGE SCALE GENOMIC DNA]</scope>
    <source>
        <strain evidence="1 2">DSM 44254</strain>
    </source>
</reference>
<dbReference type="Gene3D" id="3.30.450.30">
    <property type="entry name" value="Dynein light chain 2a, cytoplasmic"/>
    <property type="match status" value="1"/>
</dbReference>
<evidence type="ECO:0000313" key="1">
    <source>
        <dbReference type="EMBL" id="ROO88666.1"/>
    </source>
</evidence>
<comment type="caution">
    <text evidence="1">The sequence shown here is derived from an EMBL/GenBank/DDBJ whole genome shotgun (WGS) entry which is preliminary data.</text>
</comment>
<proteinExistence type="predicted"/>
<dbReference type="EMBL" id="RJKE01000001">
    <property type="protein sequence ID" value="ROO88666.1"/>
    <property type="molecule type" value="Genomic_DNA"/>
</dbReference>
<name>A0A3N1D5D6_9ACTN</name>
<accession>A0A3N1D5D6</accession>
<sequence>MSQTIETALKEVMALDGAAGASLVDYESGMPLGIQVTGEIDLDVASAVTTDIVRTQVKAFKALQIEDSIEDILISLDTQYHLIRVIDRGQDRLLMYVALEREKANLALARLTLRRIARELGV</sequence>